<evidence type="ECO:0000256" key="5">
    <source>
        <dbReference type="ARBA" id="ARBA00022777"/>
    </source>
</evidence>
<dbReference type="PROSITE" id="PS50011">
    <property type="entry name" value="PROTEIN_KINASE_DOM"/>
    <property type="match status" value="1"/>
</dbReference>
<accession>A0ABR1U511</accession>
<dbReference type="SUPFAM" id="SSF56112">
    <property type="entry name" value="Protein kinase-like (PK-like)"/>
    <property type="match status" value="1"/>
</dbReference>
<evidence type="ECO:0000256" key="9">
    <source>
        <dbReference type="PROSITE-ProRule" id="PRU10141"/>
    </source>
</evidence>
<evidence type="ECO:0000256" key="6">
    <source>
        <dbReference type="ARBA" id="ARBA00022840"/>
    </source>
</evidence>
<gene>
    <name evidence="12" type="ORF">PG996_013286</name>
</gene>
<sequence>MAVLAPVGTTRTVTDLIPPAMIETETRDNQSPDADSEHLGSKSGERIFADVTAAEASGMIISGATSGEATTQVATMKKLGEELEHEEKERYRPGGFHPIIPGDRVGHGGRYKVVDKLGWGYGSTVWLCKDSDTHVWRAVKVLQAKDSNEESQELKTFKFLEHIDREELERNHIGLPESYFWHDGPNGRHLCFVSKLVAAMDLGPPSGYGLHSPTLLIDLCFQLASAVKYLHDKGICHGDIRSQNIGLRLDDAVERLTQRELQQQIGEPARSSQVEKLSGRPVYPHAPNAVFQSSSIMRLESKYRTGKLVLIDFGLSYETASLPSEQMSYRSNAAPELLFKRSPKGPATDLWALACAFLQLRTPYALVAEYDTWNEVSAKMEDFDEFFVDKERETPWKPGDPLAIPMSLKAYQRAKDDGSNKTQTLQHHLNLAEQKFKYHLTEKLIPREFKFYDGTSDEFSSDEDDSSAKHRKPKVSASPLDSARGKDPKGSGTTESPEPHRDETVIPRATETTMDGPSNEKGDTDHSLRADIQRAIEKGRPYKRGDFPDPSNPCICDWDESRGGRVIRISESCTAEQHWYGDPDQVVVWQMGKNEQKVFGDLLDGIFKYEPEERLTTEQVVNHRWFKQRREALDK</sequence>
<evidence type="ECO:0000256" key="1">
    <source>
        <dbReference type="ARBA" id="ARBA00012513"/>
    </source>
</evidence>
<dbReference type="InterPro" id="IPR011009">
    <property type="entry name" value="Kinase-like_dom_sf"/>
</dbReference>
<protein>
    <recommendedName>
        <fullName evidence="1">non-specific serine/threonine protein kinase</fullName>
        <ecNumber evidence="1">2.7.11.1</ecNumber>
    </recommendedName>
</protein>
<keyword evidence="4 9" id="KW-0547">Nucleotide-binding</keyword>
<evidence type="ECO:0000313" key="12">
    <source>
        <dbReference type="EMBL" id="KAK8053985.1"/>
    </source>
</evidence>
<dbReference type="EMBL" id="JAQQWM010000008">
    <property type="protein sequence ID" value="KAK8053985.1"/>
    <property type="molecule type" value="Genomic_DNA"/>
</dbReference>
<dbReference type="Pfam" id="PF00069">
    <property type="entry name" value="Pkinase"/>
    <property type="match status" value="1"/>
</dbReference>
<name>A0ABR1U511_9PEZI</name>
<dbReference type="InterPro" id="IPR051334">
    <property type="entry name" value="SRPK"/>
</dbReference>
<dbReference type="InterPro" id="IPR017441">
    <property type="entry name" value="Protein_kinase_ATP_BS"/>
</dbReference>
<dbReference type="PANTHER" id="PTHR47634">
    <property type="entry name" value="PROTEIN KINASE DOMAIN-CONTAINING PROTEIN-RELATED"/>
    <property type="match status" value="1"/>
</dbReference>
<dbReference type="Proteomes" id="UP001446871">
    <property type="component" value="Unassembled WGS sequence"/>
</dbReference>
<comment type="catalytic activity">
    <reaction evidence="8">
        <text>L-seryl-[protein] + ATP = O-phospho-L-seryl-[protein] + ADP + H(+)</text>
        <dbReference type="Rhea" id="RHEA:17989"/>
        <dbReference type="Rhea" id="RHEA-COMP:9863"/>
        <dbReference type="Rhea" id="RHEA-COMP:11604"/>
        <dbReference type="ChEBI" id="CHEBI:15378"/>
        <dbReference type="ChEBI" id="CHEBI:29999"/>
        <dbReference type="ChEBI" id="CHEBI:30616"/>
        <dbReference type="ChEBI" id="CHEBI:83421"/>
        <dbReference type="ChEBI" id="CHEBI:456216"/>
        <dbReference type="EC" id="2.7.11.1"/>
    </reaction>
</comment>
<feature type="compositionally biased region" description="Acidic residues" evidence="10">
    <location>
        <begin position="456"/>
        <end position="465"/>
    </location>
</feature>
<proteinExistence type="predicted"/>
<comment type="caution">
    <text evidence="12">The sequence shown here is derived from an EMBL/GenBank/DDBJ whole genome shotgun (WGS) entry which is preliminary data.</text>
</comment>
<dbReference type="Gene3D" id="3.30.200.20">
    <property type="entry name" value="Phosphorylase Kinase, domain 1"/>
    <property type="match status" value="1"/>
</dbReference>
<feature type="compositionally biased region" description="Basic and acidic residues" evidence="10">
    <location>
        <begin position="24"/>
        <end position="44"/>
    </location>
</feature>
<keyword evidence="5 12" id="KW-0418">Kinase</keyword>
<dbReference type="SMART" id="SM00220">
    <property type="entry name" value="S_TKc"/>
    <property type="match status" value="1"/>
</dbReference>
<dbReference type="Gene3D" id="1.10.510.10">
    <property type="entry name" value="Transferase(Phosphotransferase) domain 1"/>
    <property type="match status" value="2"/>
</dbReference>
<dbReference type="PROSITE" id="PS00107">
    <property type="entry name" value="PROTEIN_KINASE_ATP"/>
    <property type="match status" value="1"/>
</dbReference>
<evidence type="ECO:0000256" key="10">
    <source>
        <dbReference type="SAM" id="MobiDB-lite"/>
    </source>
</evidence>
<feature type="region of interest" description="Disordered" evidence="10">
    <location>
        <begin position="17"/>
        <end position="44"/>
    </location>
</feature>
<dbReference type="InterPro" id="IPR000719">
    <property type="entry name" value="Prot_kinase_dom"/>
</dbReference>
<evidence type="ECO:0000256" key="4">
    <source>
        <dbReference type="ARBA" id="ARBA00022741"/>
    </source>
</evidence>
<evidence type="ECO:0000259" key="11">
    <source>
        <dbReference type="PROSITE" id="PS50011"/>
    </source>
</evidence>
<dbReference type="GO" id="GO:0016301">
    <property type="term" value="F:kinase activity"/>
    <property type="evidence" value="ECO:0007669"/>
    <property type="project" value="UniProtKB-KW"/>
</dbReference>
<keyword evidence="3" id="KW-0808">Transferase</keyword>
<evidence type="ECO:0000256" key="2">
    <source>
        <dbReference type="ARBA" id="ARBA00022527"/>
    </source>
</evidence>
<evidence type="ECO:0000313" key="13">
    <source>
        <dbReference type="Proteomes" id="UP001446871"/>
    </source>
</evidence>
<comment type="catalytic activity">
    <reaction evidence="7">
        <text>L-threonyl-[protein] + ATP = O-phospho-L-threonyl-[protein] + ADP + H(+)</text>
        <dbReference type="Rhea" id="RHEA:46608"/>
        <dbReference type="Rhea" id="RHEA-COMP:11060"/>
        <dbReference type="Rhea" id="RHEA-COMP:11605"/>
        <dbReference type="ChEBI" id="CHEBI:15378"/>
        <dbReference type="ChEBI" id="CHEBI:30013"/>
        <dbReference type="ChEBI" id="CHEBI:30616"/>
        <dbReference type="ChEBI" id="CHEBI:61977"/>
        <dbReference type="ChEBI" id="CHEBI:456216"/>
        <dbReference type="EC" id="2.7.11.1"/>
    </reaction>
</comment>
<evidence type="ECO:0000256" key="7">
    <source>
        <dbReference type="ARBA" id="ARBA00047899"/>
    </source>
</evidence>
<evidence type="ECO:0000256" key="8">
    <source>
        <dbReference type="ARBA" id="ARBA00048679"/>
    </source>
</evidence>
<feature type="compositionally biased region" description="Basic and acidic residues" evidence="10">
    <location>
        <begin position="518"/>
        <end position="528"/>
    </location>
</feature>
<feature type="region of interest" description="Disordered" evidence="10">
    <location>
        <begin position="456"/>
        <end position="528"/>
    </location>
</feature>
<keyword evidence="6 9" id="KW-0067">ATP-binding</keyword>
<reference evidence="12 13" key="1">
    <citation type="submission" date="2023-01" db="EMBL/GenBank/DDBJ databases">
        <title>Analysis of 21 Apiospora genomes using comparative genomics revels a genus with tremendous synthesis potential of carbohydrate active enzymes and secondary metabolites.</title>
        <authorList>
            <person name="Sorensen T."/>
        </authorList>
    </citation>
    <scope>NUCLEOTIDE SEQUENCE [LARGE SCALE GENOMIC DNA]</scope>
    <source>
        <strain evidence="12 13">CBS 83171</strain>
    </source>
</reference>
<evidence type="ECO:0000256" key="3">
    <source>
        <dbReference type="ARBA" id="ARBA00022679"/>
    </source>
</evidence>
<dbReference type="PANTHER" id="PTHR47634:SF9">
    <property type="entry name" value="PROTEIN KINASE DOMAIN-CONTAINING PROTEIN-RELATED"/>
    <property type="match status" value="1"/>
</dbReference>
<feature type="binding site" evidence="9">
    <location>
        <position position="140"/>
    </location>
    <ligand>
        <name>ATP</name>
        <dbReference type="ChEBI" id="CHEBI:30616"/>
    </ligand>
</feature>
<dbReference type="EC" id="2.7.11.1" evidence="1"/>
<feature type="domain" description="Protein kinase" evidence="11">
    <location>
        <begin position="111"/>
        <end position="626"/>
    </location>
</feature>
<keyword evidence="13" id="KW-1185">Reference proteome</keyword>
<keyword evidence="2" id="KW-0723">Serine/threonine-protein kinase</keyword>
<organism evidence="12 13">
    <name type="scientific">Apiospora saccharicola</name>
    <dbReference type="NCBI Taxonomy" id="335842"/>
    <lineage>
        <taxon>Eukaryota</taxon>
        <taxon>Fungi</taxon>
        <taxon>Dikarya</taxon>
        <taxon>Ascomycota</taxon>
        <taxon>Pezizomycotina</taxon>
        <taxon>Sordariomycetes</taxon>
        <taxon>Xylariomycetidae</taxon>
        <taxon>Amphisphaeriales</taxon>
        <taxon>Apiosporaceae</taxon>
        <taxon>Apiospora</taxon>
    </lineage>
</organism>